<dbReference type="EMBL" id="CP058649">
    <property type="protein sequence ID" value="QUI23882.1"/>
    <property type="molecule type" value="Genomic_DNA"/>
</dbReference>
<accession>A0A8J8ML58</accession>
<feature type="chain" id="PRO_5035230049" description="Chitinase A N-terminal domain-containing protein" evidence="1">
    <location>
        <begin position="32"/>
        <end position="798"/>
    </location>
</feature>
<dbReference type="Proteomes" id="UP000683246">
    <property type="component" value="Chromosome"/>
</dbReference>
<keyword evidence="1" id="KW-0732">Signal</keyword>
<dbReference type="InterPro" id="IPR013540">
    <property type="entry name" value="ChitinaseA_N"/>
</dbReference>
<name>A0A8J8ML58_9FIRM</name>
<dbReference type="SUPFAM" id="SSF81296">
    <property type="entry name" value="E set domains"/>
    <property type="match status" value="1"/>
</dbReference>
<proteinExistence type="predicted"/>
<dbReference type="Pfam" id="PF08329">
    <property type="entry name" value="ChitinaseA_N"/>
    <property type="match status" value="1"/>
</dbReference>
<reference evidence="3" key="1">
    <citation type="submission" date="2020-07" db="EMBL/GenBank/DDBJ databases">
        <title>Vallitalea pronyensis genome.</title>
        <authorList>
            <person name="Postec A."/>
        </authorList>
    </citation>
    <scope>NUCLEOTIDE SEQUENCE</scope>
    <source>
        <strain evidence="3">FatNI3</strain>
    </source>
</reference>
<dbReference type="KEGG" id="vpy:HZI73_16985"/>
<evidence type="ECO:0000256" key="1">
    <source>
        <dbReference type="SAM" id="SignalP"/>
    </source>
</evidence>
<sequence length="798" mass="88943">MILLKKKWRGIIPLLLSIALMLSWTVLPSWAAATGIPGTPALTHDNWDKDGQYTITMNMWWGNNGTSWKLYENDVLIHSDDLLDNSPNAQTRSLSFTGKENGTYTYMCELINAFGTTTSAALAVEVNAGSGGSSDDPPAKPLISVLGDPYGGLDFDIKWHIHSGQVADSWELYERHGDTFQKIAGPENVDFTVYPQTASHKIEDKTYGVYHYKVKVFNEDTYTWSDEVSRVVGGASTISIDPTTIDKDKQALQFTQNQGTYTYSLRCASVANPSFTAVTNNSSIIDCSVNQTSLTVNGLKAGRASIKITETSSGEVRYVGVRVKTVGGQLPGMPDYLAIGSVGTNVTRDLDYVKDFQPGDKNKRMDIRYIYLNGEPDSWDRGVDGWQKWGKNIKGDRAITYIRENRKLGIIPFFVYYTICGANESYVTDLNNIQDDQYLGYYFNDLKFTLDTILREAGDDLVGMIFEPDFIGYMMQNSGLQPNQIFANTKLVYETAYGGEHAVGILDSAVDVDPETNEPFADNINGLVRCINYMVNKYNVDYGTTIYFGWQFNTWSNPYQGIPAKGLMHVTEDMGITQGRAFIRDRAIETANYYIAAGVKSFNADFMSIDKYGQDAVAREPFAATDPQDSTWFFNGDTWNNYLEYVKALHQTTSLPVVLWQMPVGHIERSQAMDPYDGGLFDELTNTESGGACYYEDSTTSFFFGDVFKPGAGNRWQWFKTNEGNDPLITHNGSDTITWGSHFTAARDAGVCAALFGAGVGKATHGNVSDITLATKPEDDHWFFVKTQRYYQNPVPLK</sequence>
<gene>
    <name evidence="3" type="ORF">HZI73_16985</name>
</gene>
<evidence type="ECO:0000313" key="4">
    <source>
        <dbReference type="Proteomes" id="UP000683246"/>
    </source>
</evidence>
<keyword evidence="4" id="KW-1185">Reference proteome</keyword>
<dbReference type="Gene3D" id="2.60.40.10">
    <property type="entry name" value="Immunoglobulins"/>
    <property type="match status" value="2"/>
</dbReference>
<protein>
    <recommendedName>
        <fullName evidence="2">Chitinase A N-terminal domain-containing protein</fullName>
    </recommendedName>
</protein>
<dbReference type="InterPro" id="IPR013783">
    <property type="entry name" value="Ig-like_fold"/>
</dbReference>
<dbReference type="AlphaFoldDB" id="A0A8J8ML58"/>
<evidence type="ECO:0000313" key="3">
    <source>
        <dbReference type="EMBL" id="QUI23882.1"/>
    </source>
</evidence>
<dbReference type="InterPro" id="IPR014756">
    <property type="entry name" value="Ig_E-set"/>
</dbReference>
<feature type="signal peptide" evidence="1">
    <location>
        <begin position="1"/>
        <end position="31"/>
    </location>
</feature>
<feature type="domain" description="Chitinase A N-terminal" evidence="2">
    <location>
        <begin position="53"/>
        <end position="131"/>
    </location>
</feature>
<organism evidence="3 4">
    <name type="scientific">Vallitalea pronyensis</name>
    <dbReference type="NCBI Taxonomy" id="1348613"/>
    <lineage>
        <taxon>Bacteria</taxon>
        <taxon>Bacillati</taxon>
        <taxon>Bacillota</taxon>
        <taxon>Clostridia</taxon>
        <taxon>Lachnospirales</taxon>
        <taxon>Vallitaleaceae</taxon>
        <taxon>Vallitalea</taxon>
    </lineage>
</organism>
<dbReference type="RefSeq" id="WP_212694571.1">
    <property type="nucleotide sequence ID" value="NZ_CP058649.1"/>
</dbReference>
<evidence type="ECO:0000259" key="2">
    <source>
        <dbReference type="Pfam" id="PF08329"/>
    </source>
</evidence>